<organism evidence="7 8">
    <name type="scientific">Euphydryas editha</name>
    <name type="common">Edith's checkerspot</name>
    <dbReference type="NCBI Taxonomy" id="104508"/>
    <lineage>
        <taxon>Eukaryota</taxon>
        <taxon>Metazoa</taxon>
        <taxon>Ecdysozoa</taxon>
        <taxon>Arthropoda</taxon>
        <taxon>Hexapoda</taxon>
        <taxon>Insecta</taxon>
        <taxon>Pterygota</taxon>
        <taxon>Neoptera</taxon>
        <taxon>Endopterygota</taxon>
        <taxon>Lepidoptera</taxon>
        <taxon>Glossata</taxon>
        <taxon>Ditrysia</taxon>
        <taxon>Papilionoidea</taxon>
        <taxon>Nymphalidae</taxon>
        <taxon>Nymphalinae</taxon>
        <taxon>Euphydryas</taxon>
    </lineage>
</organism>
<feature type="chain" id="PRO_5043314288" evidence="3">
    <location>
        <begin position="23"/>
        <end position="661"/>
    </location>
</feature>
<protein>
    <submittedName>
        <fullName evidence="7">Uncharacterized protein</fullName>
    </submittedName>
</protein>
<dbReference type="InterPro" id="IPR013788">
    <property type="entry name" value="Hemocyanin/hexamerin"/>
</dbReference>
<dbReference type="InterPro" id="IPR000896">
    <property type="entry name" value="Hemocyanin/hexamerin_mid_dom"/>
</dbReference>
<evidence type="ECO:0000259" key="5">
    <source>
        <dbReference type="Pfam" id="PF03722"/>
    </source>
</evidence>
<dbReference type="InterPro" id="IPR037020">
    <property type="entry name" value="Hemocyanin_C_sf"/>
</dbReference>
<dbReference type="InterPro" id="IPR014756">
    <property type="entry name" value="Ig_E-set"/>
</dbReference>
<dbReference type="AlphaFoldDB" id="A0AAU9U0N0"/>
<evidence type="ECO:0000313" key="7">
    <source>
        <dbReference type="EMBL" id="CAH2092860.1"/>
    </source>
</evidence>
<dbReference type="PANTHER" id="PTHR11511">
    <property type="entry name" value="LARVAL STORAGE PROTEIN/PHENOLOXIDASE"/>
    <property type="match status" value="1"/>
</dbReference>
<comment type="caution">
    <text evidence="7">The sequence shown here is derived from an EMBL/GenBank/DDBJ whole genome shotgun (WGS) entry which is preliminary data.</text>
</comment>
<feature type="domain" description="Hemocyanin N-terminal" evidence="5">
    <location>
        <begin position="66"/>
        <end position="151"/>
    </location>
</feature>
<keyword evidence="8" id="KW-1185">Reference proteome</keyword>
<name>A0AAU9U0N0_EUPED</name>
<feature type="signal peptide" evidence="3">
    <location>
        <begin position="1"/>
        <end position="22"/>
    </location>
</feature>
<dbReference type="Proteomes" id="UP001153954">
    <property type="component" value="Unassembled WGS sequence"/>
</dbReference>
<dbReference type="Pfam" id="PF00372">
    <property type="entry name" value="Hemocyanin_M"/>
    <property type="match status" value="1"/>
</dbReference>
<accession>A0AAU9U0N0</accession>
<reference evidence="7" key="1">
    <citation type="submission" date="2022-03" db="EMBL/GenBank/DDBJ databases">
        <authorList>
            <person name="Tunstrom K."/>
        </authorList>
    </citation>
    <scope>NUCLEOTIDE SEQUENCE</scope>
</reference>
<dbReference type="Gene3D" id="1.10.1280.10">
    <property type="entry name" value="Di-copper center containing domain from catechol oxidase"/>
    <property type="match status" value="1"/>
</dbReference>
<dbReference type="InterPro" id="IPR005204">
    <property type="entry name" value="Hemocyanin_N"/>
</dbReference>
<sequence>MCLKYSVNMIILCLFALGTALSAPSDEFRSLVHEGELEISDDAYIKYIIPSGYSPHKFQKQHKLFLEDFVNKDNEYYNIFIQHVEAGHTMKGLTFNIYDDNMREATIALFRLLQYSEEDKIDSIIEWASQTINSDMLNYALILASLFRVDVIKEVEPPFITKPYYFVNSETIRKAFKLKVNNGKFNPQEAQVQQFYRTNDLISINTNYSSWNLWNNECKDNLDYFREDIGLNSYYFGVHILYPFWMNNEELTGIDPKYAEKYYFIHQQLMARYNLEKEHLKYLNISDQSKCYDDFIPYLSYENGLSFPIRSNIRREWSDDYARIKSVDIAIKECITRGVIFMDNGTKIYLTEDNFVDLLAKLIRANFEGIQTAKILRSLFGYGGDGYPSDRYNPAPSVLHHPQTALHDPIYWNMIQSFLKYFDEFSKTLEPYNFSKYQSGEFNIIDSTFTKITTYYEFYQFNIGKIFNSDNYDLRSSSLTYAARQKRLKHTPFSFSFKIQAKFNKTSLIKLYLGPQCNDVNCFDKFSRFFELDSFTYELDEGLNIVRWSPESTTKFSFDDLFNLELKSVRKNKYCLYKFPENMIIPKGLEQGLNLTLFILVTPIDENSDFDNLSNPLGFPFHRKSSINNFTDFNNYKFYNITIYHKENSKHANGYFSSHLN</sequence>
<evidence type="ECO:0000256" key="3">
    <source>
        <dbReference type="SAM" id="SignalP"/>
    </source>
</evidence>
<comment type="similarity">
    <text evidence="2">Belongs to the hemocyanin family.</text>
</comment>
<keyword evidence="3" id="KW-0732">Signal</keyword>
<feature type="domain" description="Hemocyanin C-terminal" evidence="6">
    <location>
        <begin position="432"/>
        <end position="645"/>
    </location>
</feature>
<dbReference type="Gene3D" id="2.60.40.1520">
    <property type="entry name" value="Hemocyanin, C-terminal domain"/>
    <property type="match status" value="1"/>
</dbReference>
<dbReference type="PROSITE" id="PS00209">
    <property type="entry name" value="HEMOCYANIN_1"/>
    <property type="match status" value="1"/>
</dbReference>
<keyword evidence="1" id="KW-0758">Storage protein</keyword>
<dbReference type="InterPro" id="IPR005203">
    <property type="entry name" value="Hemocyanin_C"/>
</dbReference>
<dbReference type="SUPFAM" id="SSF81296">
    <property type="entry name" value="E set domains"/>
    <property type="match status" value="1"/>
</dbReference>
<proteinExistence type="inferred from homology"/>
<dbReference type="GO" id="GO:0005615">
    <property type="term" value="C:extracellular space"/>
    <property type="evidence" value="ECO:0007669"/>
    <property type="project" value="UniProtKB-ARBA"/>
</dbReference>
<dbReference type="Pfam" id="PF03722">
    <property type="entry name" value="Hemocyanin_N"/>
    <property type="match status" value="1"/>
</dbReference>
<dbReference type="PRINTS" id="PR00187">
    <property type="entry name" value="HAEMOCYANIN"/>
</dbReference>
<dbReference type="InterPro" id="IPR008922">
    <property type="entry name" value="Di-copper_centre_dom_sf"/>
</dbReference>
<evidence type="ECO:0000259" key="4">
    <source>
        <dbReference type="Pfam" id="PF00372"/>
    </source>
</evidence>
<dbReference type="Gene3D" id="1.20.1370.10">
    <property type="entry name" value="Hemocyanin, N-terminal domain"/>
    <property type="match status" value="1"/>
</dbReference>
<evidence type="ECO:0000256" key="1">
    <source>
        <dbReference type="ARBA" id="ARBA00022761"/>
    </source>
</evidence>
<evidence type="ECO:0000259" key="6">
    <source>
        <dbReference type="Pfam" id="PF03723"/>
    </source>
</evidence>
<dbReference type="GO" id="GO:0045735">
    <property type="term" value="F:nutrient reservoir activity"/>
    <property type="evidence" value="ECO:0007669"/>
    <property type="project" value="UniProtKB-KW"/>
</dbReference>
<feature type="domain" description="Hemocyanin middle" evidence="4">
    <location>
        <begin position="162"/>
        <end position="422"/>
    </location>
</feature>
<dbReference type="EMBL" id="CAKOGL010000012">
    <property type="protein sequence ID" value="CAH2092860.1"/>
    <property type="molecule type" value="Genomic_DNA"/>
</dbReference>
<gene>
    <name evidence="7" type="ORF">EEDITHA_LOCUS8581</name>
</gene>
<dbReference type="SUPFAM" id="SSF48056">
    <property type="entry name" value="Di-copper centre-containing domain"/>
    <property type="match status" value="1"/>
</dbReference>
<evidence type="ECO:0000256" key="2">
    <source>
        <dbReference type="ARBA" id="ARBA00038082"/>
    </source>
</evidence>
<dbReference type="InterPro" id="IPR036697">
    <property type="entry name" value="Hemocyanin_N_sf"/>
</dbReference>
<evidence type="ECO:0000313" key="8">
    <source>
        <dbReference type="Proteomes" id="UP001153954"/>
    </source>
</evidence>
<dbReference type="Pfam" id="PF03723">
    <property type="entry name" value="Hemocyanin_C"/>
    <property type="match status" value="1"/>
</dbReference>
<dbReference type="PANTHER" id="PTHR11511:SF5">
    <property type="entry name" value="FAT-BODY PROTEIN 1-RELATED"/>
    <property type="match status" value="1"/>
</dbReference>
<dbReference type="SUPFAM" id="SSF48050">
    <property type="entry name" value="Hemocyanin, N-terminal domain"/>
    <property type="match status" value="1"/>
</dbReference>